<dbReference type="InterPro" id="IPR013780">
    <property type="entry name" value="Glyco_hydro_b"/>
</dbReference>
<dbReference type="PANTHER" id="PTHR31084">
    <property type="entry name" value="ALPHA-L-FUCOSIDASE 2"/>
    <property type="match status" value="1"/>
</dbReference>
<dbReference type="InterPro" id="IPR049053">
    <property type="entry name" value="AFCA-like_C"/>
</dbReference>
<evidence type="ECO:0000259" key="4">
    <source>
        <dbReference type="Pfam" id="PF22124"/>
    </source>
</evidence>
<dbReference type="Pfam" id="PF22124">
    <property type="entry name" value="Glyco_hydro_95_cat"/>
    <property type="match status" value="1"/>
</dbReference>
<dbReference type="Pfam" id="PF21307">
    <property type="entry name" value="Glyco_hydro_95_C"/>
    <property type="match status" value="1"/>
</dbReference>
<keyword evidence="5" id="KW-0378">Hydrolase</keyword>
<feature type="chain" id="PRO_5040752015" evidence="1">
    <location>
        <begin position="35"/>
        <end position="1196"/>
    </location>
</feature>
<evidence type="ECO:0000256" key="1">
    <source>
        <dbReference type="SAM" id="SignalP"/>
    </source>
</evidence>
<feature type="domain" description="Glycosyl hydrolase family 95 catalytic" evidence="4">
    <location>
        <begin position="319"/>
        <end position="707"/>
    </location>
</feature>
<dbReference type="EMBL" id="JALIRP010000002">
    <property type="protein sequence ID" value="MCJ8011516.1"/>
    <property type="molecule type" value="Genomic_DNA"/>
</dbReference>
<evidence type="ECO:0000313" key="5">
    <source>
        <dbReference type="EMBL" id="MCJ8011516.1"/>
    </source>
</evidence>
<dbReference type="Gene3D" id="2.60.120.260">
    <property type="entry name" value="Galactose-binding domain-like"/>
    <property type="match status" value="1"/>
</dbReference>
<evidence type="ECO:0000259" key="2">
    <source>
        <dbReference type="Pfam" id="PF14498"/>
    </source>
</evidence>
<dbReference type="AlphaFoldDB" id="A0A9X1WN25"/>
<keyword evidence="6" id="KW-1185">Reference proteome</keyword>
<proteinExistence type="predicted"/>
<dbReference type="Gene3D" id="2.60.40.1180">
    <property type="entry name" value="Golgi alpha-mannosidase II"/>
    <property type="match status" value="1"/>
</dbReference>
<organism evidence="5 6">
    <name type="scientific">Paenibacillus mangrovi</name>
    <dbReference type="NCBI Taxonomy" id="2931978"/>
    <lineage>
        <taxon>Bacteria</taxon>
        <taxon>Bacillati</taxon>
        <taxon>Bacillota</taxon>
        <taxon>Bacilli</taxon>
        <taxon>Bacillales</taxon>
        <taxon>Paenibacillaceae</taxon>
        <taxon>Paenibacillus</taxon>
    </lineage>
</organism>
<dbReference type="Pfam" id="PF14498">
    <property type="entry name" value="Glyco_hyd_65N_2"/>
    <property type="match status" value="1"/>
</dbReference>
<dbReference type="SUPFAM" id="SSF48208">
    <property type="entry name" value="Six-hairpin glycosidases"/>
    <property type="match status" value="1"/>
</dbReference>
<feature type="signal peptide" evidence="1">
    <location>
        <begin position="1"/>
        <end position="34"/>
    </location>
</feature>
<name>A0A9X1WN25_9BACL</name>
<dbReference type="NCBIfam" id="NF047446">
    <property type="entry name" value="barrel_OmpL47"/>
    <property type="match status" value="1"/>
</dbReference>
<accession>A0A9X1WN25</accession>
<evidence type="ECO:0000313" key="6">
    <source>
        <dbReference type="Proteomes" id="UP001139347"/>
    </source>
</evidence>
<dbReference type="InterPro" id="IPR012341">
    <property type="entry name" value="6hp_glycosidase-like_sf"/>
</dbReference>
<dbReference type="GO" id="GO:0005975">
    <property type="term" value="P:carbohydrate metabolic process"/>
    <property type="evidence" value="ECO:0007669"/>
    <property type="project" value="InterPro"/>
</dbReference>
<gene>
    <name evidence="5" type="ORF">MUG84_07105</name>
</gene>
<dbReference type="GO" id="GO:0004560">
    <property type="term" value="F:alpha-L-fucosidase activity"/>
    <property type="evidence" value="ECO:0007669"/>
    <property type="project" value="TreeGrafter"/>
</dbReference>
<dbReference type="InterPro" id="IPR008928">
    <property type="entry name" value="6-hairpin_glycosidase_sf"/>
</dbReference>
<keyword evidence="1" id="KW-0732">Signal</keyword>
<dbReference type="Gene3D" id="2.70.98.50">
    <property type="entry name" value="putative glycoside hydrolase family protein from bacillus halodurans"/>
    <property type="match status" value="1"/>
</dbReference>
<comment type="caution">
    <text evidence="5">The sequence shown here is derived from an EMBL/GenBank/DDBJ whole genome shotgun (WGS) entry which is preliminary data.</text>
</comment>
<dbReference type="InterPro" id="IPR054363">
    <property type="entry name" value="GH95_cat"/>
</dbReference>
<dbReference type="Proteomes" id="UP001139347">
    <property type="component" value="Unassembled WGS sequence"/>
</dbReference>
<reference evidence="5" key="1">
    <citation type="submission" date="2022-04" db="EMBL/GenBank/DDBJ databases">
        <title>Paenibacillus mangrovi sp. nov., a novel endophytic bacterium isolated from bark of Kandelia candel.</title>
        <authorList>
            <person name="Tuo L."/>
        </authorList>
    </citation>
    <scope>NUCLEOTIDE SEQUENCE</scope>
    <source>
        <strain evidence="5">KQZ6P-2</strain>
    </source>
</reference>
<feature type="domain" description="Alpha fucosidase A-like C-terminal" evidence="3">
    <location>
        <begin position="709"/>
        <end position="805"/>
    </location>
</feature>
<dbReference type="InterPro" id="IPR027414">
    <property type="entry name" value="GH95_N_dom"/>
</dbReference>
<dbReference type="Gene3D" id="3.30.1920.20">
    <property type="match status" value="1"/>
</dbReference>
<evidence type="ECO:0000259" key="3">
    <source>
        <dbReference type="Pfam" id="PF21307"/>
    </source>
</evidence>
<dbReference type="RefSeq" id="WP_244722473.1">
    <property type="nucleotide sequence ID" value="NZ_JALIRP010000002.1"/>
</dbReference>
<sequence>MYAKKSRRKRAIVISAIASLVFSMFTGFPTESQAAAAKVTYTGSAGAPEHKLSLWYQSPATNWESQALPIGNGSMGGMVFGGVDQEHIQFNEKTLWTGGPNSTRSYTFGNRDGAASHLASVRSKLDAGDVNGAGDEASSYLTGTQTGFGDYQNFGDMYFDLALPSAITVSDYRRELDLQDGIARVSYTYDGVDYLREYFVSYPDNVMVMRFTASQEGKISLDVRPTSAQGGAVTASGDTITIRGNVSNNQMLYESQVKVLNEGGTITPGTGKINVSGANALTVILAAGTDYVNEYPTYKGADPHNWVTSTINSASSKLYATLKNNHTNDYQALFNRVTLNLGESTPQIPTNQLLSTYSTTKDKALEVLFYQYGRYLLISSSRSGSLPANLQGVWNNSNTPPWDSDYHFNINVQMNYWPAEVANLDETMVPLIDYVESLLAPGRVSAEKHYGVTGGGWTVNTMNNPFGFTAPGWGFYWGWAPGANAFIANNVWEYYKFSGDTAKLNRIYPILKEASEFWIKYLVKDSDGTLVSSPCYSPEQGDISKGCAFDQQLVWDLFTNTIEASQKLNVDEAFRNEIIAKRDMLSPIKVGRYGQIQEWKQDIDDPNNTHRHVSQLVGLFPGKQINKDTPEWFDAAKVTLEHRGDDGTGWSKANKINLWARLLDGNHAHTILQGQLMGSTLSNLFDTHPPFQIDGNFGATSGISEMLLQSHLDNIHILPALPSSWSDGSYSGLKARNGFEVGVSWAQSRATSIKIKSLAGSRAVLYYPNIKGAAVVDQNGTPVTYTTVSKDQIEFNTQVGSTYTVNSIPSAPPGDTIVKVDDRDASVTYNGAWSNYNDGSDYLGTEKYSSAAGSYAQFTFTGTSIKYISMKQQNMGIVDVYLDGVLAQGDIDLYASKTTKQVVAYSKAGLPYASHTIKVVNKGTKNPASLGTIAAVDAFEYSYSTDNTAPVTKEEITPSQPDGLNGWYVHPVTLKLSATDDASGVSKTEYSLDDGTTWQSYTSEITFEKDGVNTISYRSTDNAGNVEEPQNISINLDTTAPAITVTGFEHDMYSDAEDITPVITLSDDLSGVDNSKTTVTVDTYAIQQGSAIHLYTLPLGSHELTVTASDLAGNTVSKTVSFQTTTSVDSLKALVTNFKDAGWIDNAGIVNSLQRKLDANALEGFANEVKAQSGKHISSKAADYLLRDAQYLLYVK</sequence>
<protein>
    <submittedName>
        <fullName evidence="5">Glycoside hydrolase N-terminal domain-containing protein</fullName>
    </submittedName>
</protein>
<dbReference type="Gene3D" id="1.50.10.10">
    <property type="match status" value="1"/>
</dbReference>
<feature type="domain" description="Glycosyl hydrolase family 95 N-terminal" evidence="2">
    <location>
        <begin position="54"/>
        <end position="293"/>
    </location>
</feature>
<dbReference type="PANTHER" id="PTHR31084:SF19">
    <property type="entry name" value="GLYCOSYL HYDROLASE FAMILY 95 N-TERMINAL DOMAIN-CONTAINING PROTEIN"/>
    <property type="match status" value="1"/>
</dbReference>
<dbReference type="InterPro" id="IPR058094">
    <property type="entry name" value="Ig-like_OmpL47-like"/>
</dbReference>